<comment type="caution">
    <text evidence="1">The sequence shown here is derived from an EMBL/GenBank/DDBJ whole genome shotgun (WGS) entry which is preliminary data.</text>
</comment>
<dbReference type="AlphaFoldDB" id="A0A415FUJ9"/>
<organism evidence="1 2">
    <name type="scientific">Bacteroides xylanisolvens</name>
    <dbReference type="NCBI Taxonomy" id="371601"/>
    <lineage>
        <taxon>Bacteria</taxon>
        <taxon>Pseudomonadati</taxon>
        <taxon>Bacteroidota</taxon>
        <taxon>Bacteroidia</taxon>
        <taxon>Bacteroidales</taxon>
        <taxon>Bacteroidaceae</taxon>
        <taxon>Bacteroides</taxon>
    </lineage>
</organism>
<proteinExistence type="predicted"/>
<evidence type="ECO:0000313" key="1">
    <source>
        <dbReference type="EMBL" id="RHK26542.1"/>
    </source>
</evidence>
<gene>
    <name evidence="1" type="ORF">DW075_12660</name>
</gene>
<evidence type="ECO:0000313" key="2">
    <source>
        <dbReference type="Proteomes" id="UP000285503"/>
    </source>
</evidence>
<protein>
    <submittedName>
        <fullName evidence="1">Transposase</fullName>
    </submittedName>
</protein>
<reference evidence="1 2" key="1">
    <citation type="submission" date="2018-08" db="EMBL/GenBank/DDBJ databases">
        <title>A genome reference for cultivated species of the human gut microbiota.</title>
        <authorList>
            <person name="Zou Y."/>
            <person name="Xue W."/>
            <person name="Luo G."/>
        </authorList>
    </citation>
    <scope>NUCLEOTIDE SEQUENCE [LARGE SCALE GENOMIC DNA]</scope>
    <source>
        <strain evidence="1 2">AF46-11NS</strain>
    </source>
</reference>
<dbReference type="Proteomes" id="UP000285503">
    <property type="component" value="Unassembled WGS sequence"/>
</dbReference>
<sequence length="67" mass="8222">HRHLCKHCQTLHIQRPRNKYLDVRRAYLAYSKLRKRRKSQTRMITRRLLQLLENSILPTDNPNDRLS</sequence>
<dbReference type="EMBL" id="QRNE01000063">
    <property type="protein sequence ID" value="RHK26542.1"/>
    <property type="molecule type" value="Genomic_DNA"/>
</dbReference>
<accession>A0A415FUJ9</accession>
<name>A0A415FUJ9_9BACE</name>
<feature type="non-terminal residue" evidence="1">
    <location>
        <position position="1"/>
    </location>
</feature>